<evidence type="ECO:0000313" key="3">
    <source>
        <dbReference type="Proteomes" id="UP000649617"/>
    </source>
</evidence>
<keyword evidence="1" id="KW-0812">Transmembrane</keyword>
<gene>
    <name evidence="2" type="ORF">SPIL2461_LOCUS2402</name>
</gene>
<evidence type="ECO:0000256" key="1">
    <source>
        <dbReference type="SAM" id="Phobius"/>
    </source>
</evidence>
<accession>A0A812K006</accession>
<reference evidence="2" key="1">
    <citation type="submission" date="2021-02" db="EMBL/GenBank/DDBJ databases">
        <authorList>
            <person name="Dougan E. K."/>
            <person name="Rhodes N."/>
            <person name="Thang M."/>
            <person name="Chan C."/>
        </authorList>
    </citation>
    <scope>NUCLEOTIDE SEQUENCE</scope>
</reference>
<sequence>MPAHFTFAREMFTFWATETVSDGNTYFCKVEQRPFNAVLFIGDAGFAGSVVKKHWPCMPWNYCDFDILDCQGNVVYKAITQTMDSIQEPGEQILAYKFMHADGSYIGRTSELPNLLIRLGGISEKRDEVMMVRDTGDVVVLKVKKDPNQRFWVTNWYGEILSLGTTGFADVRSVPMADPLFVTFLVSMQFRNKGLFSPLVNCILLLLLVGAVCFGVRKWRQTANSSGQDEDYDLAELLRDNAPVLEQGCCAGNRPR</sequence>
<evidence type="ECO:0000313" key="2">
    <source>
        <dbReference type="EMBL" id="CAE7212716.1"/>
    </source>
</evidence>
<organism evidence="2 3">
    <name type="scientific">Symbiodinium pilosum</name>
    <name type="common">Dinoflagellate</name>
    <dbReference type="NCBI Taxonomy" id="2952"/>
    <lineage>
        <taxon>Eukaryota</taxon>
        <taxon>Sar</taxon>
        <taxon>Alveolata</taxon>
        <taxon>Dinophyceae</taxon>
        <taxon>Suessiales</taxon>
        <taxon>Symbiodiniaceae</taxon>
        <taxon>Symbiodinium</taxon>
    </lineage>
</organism>
<keyword evidence="1" id="KW-0472">Membrane</keyword>
<comment type="caution">
    <text evidence="2">The sequence shown here is derived from an EMBL/GenBank/DDBJ whole genome shotgun (WGS) entry which is preliminary data.</text>
</comment>
<dbReference type="AlphaFoldDB" id="A0A812K006"/>
<keyword evidence="1" id="KW-1133">Transmembrane helix</keyword>
<proteinExistence type="predicted"/>
<name>A0A812K006_SYMPI</name>
<feature type="transmembrane region" description="Helical" evidence="1">
    <location>
        <begin position="195"/>
        <end position="216"/>
    </location>
</feature>
<dbReference type="EMBL" id="CAJNIZ010002612">
    <property type="protein sequence ID" value="CAE7212716.1"/>
    <property type="molecule type" value="Genomic_DNA"/>
</dbReference>
<keyword evidence="3" id="KW-1185">Reference proteome</keyword>
<dbReference type="Proteomes" id="UP000649617">
    <property type="component" value="Unassembled WGS sequence"/>
</dbReference>
<protein>
    <submittedName>
        <fullName evidence="2">Uncharacterized protein</fullName>
    </submittedName>
</protein>
<dbReference type="OrthoDB" id="423009at2759"/>